<keyword evidence="3" id="KW-1185">Reference proteome</keyword>
<feature type="compositionally biased region" description="Low complexity" evidence="1">
    <location>
        <begin position="54"/>
        <end position="64"/>
    </location>
</feature>
<accession>A0AAV5M883</accession>
<protein>
    <submittedName>
        <fullName evidence="2">Uncharacterized protein</fullName>
    </submittedName>
</protein>
<evidence type="ECO:0000313" key="2">
    <source>
        <dbReference type="EMBL" id="GKV44827.1"/>
    </source>
</evidence>
<evidence type="ECO:0000313" key="3">
    <source>
        <dbReference type="Proteomes" id="UP001054252"/>
    </source>
</evidence>
<feature type="region of interest" description="Disordered" evidence="1">
    <location>
        <begin position="1"/>
        <end position="64"/>
    </location>
</feature>
<name>A0AAV5M883_9ROSI</name>
<evidence type="ECO:0000256" key="1">
    <source>
        <dbReference type="SAM" id="MobiDB-lite"/>
    </source>
</evidence>
<organism evidence="2 3">
    <name type="scientific">Rubroshorea leprosula</name>
    <dbReference type="NCBI Taxonomy" id="152421"/>
    <lineage>
        <taxon>Eukaryota</taxon>
        <taxon>Viridiplantae</taxon>
        <taxon>Streptophyta</taxon>
        <taxon>Embryophyta</taxon>
        <taxon>Tracheophyta</taxon>
        <taxon>Spermatophyta</taxon>
        <taxon>Magnoliopsida</taxon>
        <taxon>eudicotyledons</taxon>
        <taxon>Gunneridae</taxon>
        <taxon>Pentapetalae</taxon>
        <taxon>rosids</taxon>
        <taxon>malvids</taxon>
        <taxon>Malvales</taxon>
        <taxon>Dipterocarpaceae</taxon>
        <taxon>Rubroshorea</taxon>
    </lineage>
</organism>
<dbReference type="AlphaFoldDB" id="A0AAV5M883"/>
<feature type="compositionally biased region" description="Basic residues" evidence="1">
    <location>
        <begin position="24"/>
        <end position="34"/>
    </location>
</feature>
<dbReference type="Proteomes" id="UP001054252">
    <property type="component" value="Unassembled WGS sequence"/>
</dbReference>
<reference evidence="2 3" key="1">
    <citation type="journal article" date="2021" name="Commun. Biol.">
        <title>The genome of Shorea leprosula (Dipterocarpaceae) highlights the ecological relevance of drought in aseasonal tropical rainforests.</title>
        <authorList>
            <person name="Ng K.K.S."/>
            <person name="Kobayashi M.J."/>
            <person name="Fawcett J.A."/>
            <person name="Hatakeyama M."/>
            <person name="Paape T."/>
            <person name="Ng C.H."/>
            <person name="Ang C.C."/>
            <person name="Tnah L.H."/>
            <person name="Lee C.T."/>
            <person name="Nishiyama T."/>
            <person name="Sese J."/>
            <person name="O'Brien M.J."/>
            <person name="Copetti D."/>
            <person name="Mohd Noor M.I."/>
            <person name="Ong R.C."/>
            <person name="Putra M."/>
            <person name="Sireger I.Z."/>
            <person name="Indrioko S."/>
            <person name="Kosugi Y."/>
            <person name="Izuno A."/>
            <person name="Isagi Y."/>
            <person name="Lee S.L."/>
            <person name="Shimizu K.K."/>
        </authorList>
    </citation>
    <scope>NUCLEOTIDE SEQUENCE [LARGE SCALE GENOMIC DNA]</scope>
    <source>
        <strain evidence="2">214</strain>
    </source>
</reference>
<sequence>MGRRSRSGRRGGGGRSRSLSRSPSRSHAHSHSHSHSQSSADDGEHAANQHKTKSSGSDGPSSDGGWFSWGGGRWFSFERVECKDLYQSV</sequence>
<gene>
    <name evidence="2" type="ORF">SLEP1_g51975</name>
</gene>
<comment type="caution">
    <text evidence="2">The sequence shown here is derived from an EMBL/GenBank/DDBJ whole genome shotgun (WGS) entry which is preliminary data.</text>
</comment>
<dbReference type="EMBL" id="BPVZ01000187">
    <property type="protein sequence ID" value="GKV44827.1"/>
    <property type="molecule type" value="Genomic_DNA"/>
</dbReference>
<proteinExistence type="predicted"/>